<dbReference type="Proteomes" id="UP000075243">
    <property type="component" value="Unassembled WGS sequence"/>
</dbReference>
<dbReference type="AlphaFoldDB" id="A0A151QN06"/>
<evidence type="ECO:0000259" key="2">
    <source>
        <dbReference type="Pfam" id="PF23247"/>
    </source>
</evidence>
<dbReference type="Gramene" id="C.cajan_46032.t">
    <property type="protein sequence ID" value="C.cajan_46032.t.cds1"/>
    <property type="gene ID" value="C.cajan_46032"/>
</dbReference>
<evidence type="ECO:0000256" key="1">
    <source>
        <dbReference type="ARBA" id="ARBA00022821"/>
    </source>
</evidence>
<accession>A0A151QN06</accession>
<dbReference type="OMA" id="KETIACE"/>
<dbReference type="InterPro" id="IPR032675">
    <property type="entry name" value="LRR_dom_sf"/>
</dbReference>
<dbReference type="STRING" id="3821.A0A151QN06"/>
<dbReference type="InterPro" id="IPR050905">
    <property type="entry name" value="Plant_NBS-LRR"/>
</dbReference>
<keyword evidence="1" id="KW-0611">Plant defense</keyword>
<feature type="domain" description="Disease resistance protein At4g27190-like leucine-rich repeats" evidence="2">
    <location>
        <begin position="3"/>
        <end position="86"/>
    </location>
</feature>
<proteinExistence type="predicted"/>
<sequence>MASSTAKSLVQLKTMKVIHCDEIKEIISNEGNEKENIEIVFSNLITIELVSLKQLTSFCSNKNCKFKFPLLEILIVRECPKMETFSENLESAPPKLQNILAVEGEEEAKWQWEGDLNGTIQKVFNDKVLTFIILVV</sequence>
<keyword evidence="4" id="KW-1185">Reference proteome</keyword>
<dbReference type="InterPro" id="IPR057135">
    <property type="entry name" value="At4g27190-like_LRR"/>
</dbReference>
<gene>
    <name evidence="3" type="ORF">KK1_047853</name>
</gene>
<name>A0A151QN06_CAJCA</name>
<dbReference type="Gene3D" id="3.80.10.10">
    <property type="entry name" value="Ribonuclease Inhibitor"/>
    <property type="match status" value="1"/>
</dbReference>
<protein>
    <recommendedName>
        <fullName evidence="2">Disease resistance protein At4g27190-like leucine-rich repeats domain-containing protein</fullName>
    </recommendedName>
</protein>
<reference evidence="3" key="1">
    <citation type="journal article" date="2012" name="Nat. Biotechnol.">
        <title>Draft genome sequence of pigeonpea (Cajanus cajan), an orphan legume crop of resource-poor farmers.</title>
        <authorList>
            <person name="Varshney R.K."/>
            <person name="Chen W."/>
            <person name="Li Y."/>
            <person name="Bharti A.K."/>
            <person name="Saxena R.K."/>
            <person name="Schlueter J.A."/>
            <person name="Donoghue M.T."/>
            <person name="Azam S."/>
            <person name="Fan G."/>
            <person name="Whaley A.M."/>
            <person name="Farmer A.D."/>
            <person name="Sheridan J."/>
            <person name="Iwata A."/>
            <person name="Tuteja R."/>
            <person name="Penmetsa R.V."/>
            <person name="Wu W."/>
            <person name="Upadhyaya H.D."/>
            <person name="Yang S.P."/>
            <person name="Shah T."/>
            <person name="Saxena K.B."/>
            <person name="Michael T."/>
            <person name="McCombie W.R."/>
            <person name="Yang B."/>
            <person name="Zhang G."/>
            <person name="Yang H."/>
            <person name="Wang J."/>
            <person name="Spillane C."/>
            <person name="Cook D.R."/>
            <person name="May G.D."/>
            <person name="Xu X."/>
            <person name="Jackson S.A."/>
        </authorList>
    </citation>
    <scope>NUCLEOTIDE SEQUENCE [LARGE SCALE GENOMIC DNA]</scope>
</reference>
<evidence type="ECO:0000313" key="3">
    <source>
        <dbReference type="EMBL" id="KYP31689.1"/>
    </source>
</evidence>
<evidence type="ECO:0000313" key="4">
    <source>
        <dbReference type="Proteomes" id="UP000075243"/>
    </source>
</evidence>
<dbReference type="Pfam" id="PF23247">
    <property type="entry name" value="LRR_RPS2"/>
    <property type="match status" value="1"/>
</dbReference>
<dbReference type="PANTHER" id="PTHR33463">
    <property type="entry name" value="NB-ARC DOMAIN-CONTAINING PROTEIN-RELATED"/>
    <property type="match status" value="1"/>
</dbReference>
<dbReference type="EMBL" id="KQ485750">
    <property type="protein sequence ID" value="KYP31689.1"/>
    <property type="molecule type" value="Genomic_DNA"/>
</dbReference>
<organism evidence="3 4">
    <name type="scientific">Cajanus cajan</name>
    <name type="common">Pigeon pea</name>
    <name type="synonym">Cajanus indicus</name>
    <dbReference type="NCBI Taxonomy" id="3821"/>
    <lineage>
        <taxon>Eukaryota</taxon>
        <taxon>Viridiplantae</taxon>
        <taxon>Streptophyta</taxon>
        <taxon>Embryophyta</taxon>
        <taxon>Tracheophyta</taxon>
        <taxon>Spermatophyta</taxon>
        <taxon>Magnoliopsida</taxon>
        <taxon>eudicotyledons</taxon>
        <taxon>Gunneridae</taxon>
        <taxon>Pentapetalae</taxon>
        <taxon>rosids</taxon>
        <taxon>fabids</taxon>
        <taxon>Fabales</taxon>
        <taxon>Fabaceae</taxon>
        <taxon>Papilionoideae</taxon>
        <taxon>50 kb inversion clade</taxon>
        <taxon>NPAAA clade</taxon>
        <taxon>indigoferoid/millettioid clade</taxon>
        <taxon>Phaseoleae</taxon>
        <taxon>Cajanus</taxon>
    </lineage>
</organism>
<dbReference type="PANTHER" id="PTHR33463:SF204">
    <property type="entry name" value="NB-ARC DOMAIN-CONTAINING PROTEIN"/>
    <property type="match status" value="1"/>
</dbReference>